<evidence type="ECO:0000313" key="8">
    <source>
        <dbReference type="Proteomes" id="UP000009046"/>
    </source>
</evidence>
<feature type="compositionally biased region" description="Basic residues" evidence="5">
    <location>
        <begin position="515"/>
        <end position="527"/>
    </location>
</feature>
<proteinExistence type="inferred from homology"/>
<dbReference type="GO" id="GO:0023052">
    <property type="term" value="P:signaling"/>
    <property type="evidence" value="ECO:0007669"/>
    <property type="project" value="InterPro"/>
</dbReference>
<sequence>MDFRDLYKTRRTLKLAESLAKRSQNVITDRQEKQRELFWKKRVESSKTPEFKPMVKQKTRAEMLKKWKAEKLLRLEEAKKKAKPVFKVGVIQRTATGSPLVGNSNWNVKKKLVTDSAISKSGKENVDGIMTRSKSRAIAQQTDKSDQKSKLNPKNKNALPLPNKFCKIDKGKIKPLDSYKFKLPKSVSELPASKSLTYPNSPKITKSKKLMKGSKGKSENNDNDEMNLKETSFTLSNSENANHVNSDKTENESIQPVCYSPFTKKNTRISLKQTETKEDNDFQNKILSFRTFLEQETKRLLDLCKEWENYCVDNNEIPIEIKDEIDSIKGKTNLLTSDKFKQFKGLIEKCESKDPFVKIDDLQGFQDWVSIEVEKINSDFEKLKLLKSNNWNVQETEITDINKNKKKVKNKTVKKPIGKSNIRAHIDAMKKKLNNEKISDNNTGIIQGSENSVDLITNDVIKQSPLISNLKSGKKSSSKRDNNKHNEEFFKMTPTIGTKFPILMCTPKINQSAKKNSKSVKSNKKTLIKSENKNKGLNEKYFKPSPNVEDSPIRLVLGDLKQNTVKQHIPLIKFRKGGPFVEKAASSSGSGADIGKTSKTMTSSVKAHQLPLIEDWELPVQYRRSLLDDKEIDAINSGGAY</sequence>
<dbReference type="HOGENOM" id="CLU_427190_0_0_1"/>
<evidence type="ECO:0000313" key="7">
    <source>
        <dbReference type="EnsemblMetazoa" id="PHUM387370-PA"/>
    </source>
</evidence>
<dbReference type="RefSeq" id="XP_002428491.1">
    <property type="nucleotide sequence ID" value="XM_002428446.1"/>
</dbReference>
<feature type="region of interest" description="Disordered" evidence="5">
    <location>
        <begin position="511"/>
        <end position="544"/>
    </location>
</feature>
<evidence type="ECO:0000256" key="1">
    <source>
        <dbReference type="ARBA" id="ARBA00004173"/>
    </source>
</evidence>
<dbReference type="EMBL" id="AAZO01004537">
    <property type="status" value="NOT_ANNOTATED_CDS"/>
    <property type="molecule type" value="Genomic_DNA"/>
</dbReference>
<dbReference type="GeneID" id="8237284"/>
<dbReference type="InterPro" id="IPR005026">
    <property type="entry name" value="SAPAP"/>
</dbReference>
<dbReference type="Proteomes" id="UP000009046">
    <property type="component" value="Unassembled WGS sequence"/>
</dbReference>
<dbReference type="GO" id="GO:0005739">
    <property type="term" value="C:mitochondrion"/>
    <property type="evidence" value="ECO:0007669"/>
    <property type="project" value="UniProtKB-SubCell"/>
</dbReference>
<evidence type="ECO:0000256" key="2">
    <source>
        <dbReference type="ARBA" id="ARBA00008839"/>
    </source>
</evidence>
<dbReference type="GO" id="GO:0006103">
    <property type="term" value="P:2-oxoglutarate metabolic process"/>
    <property type="evidence" value="ECO:0007669"/>
    <property type="project" value="InterPro"/>
</dbReference>
<feature type="compositionally biased region" description="Basic and acidic residues" evidence="5">
    <location>
        <begin position="528"/>
        <end position="542"/>
    </location>
</feature>
<dbReference type="KEGG" id="phu:Phum_PHUM387370"/>
<feature type="compositionally biased region" description="Basic residues" evidence="5">
    <location>
        <begin position="205"/>
        <end position="215"/>
    </location>
</feature>
<feature type="compositionally biased region" description="Basic and acidic residues" evidence="5">
    <location>
        <begin position="478"/>
        <end position="487"/>
    </location>
</feature>
<feature type="region of interest" description="Disordered" evidence="5">
    <location>
        <begin position="468"/>
        <end position="487"/>
    </location>
</feature>
<reference evidence="6" key="2">
    <citation type="submission" date="2007-04" db="EMBL/GenBank/DDBJ databases">
        <title>The genome of the human body louse.</title>
        <authorList>
            <consortium name="The Human Body Louse Genome Consortium"/>
            <person name="Kirkness E."/>
            <person name="Walenz B."/>
            <person name="Hass B."/>
            <person name="Bruggner R."/>
            <person name="Strausberg R."/>
        </authorList>
    </citation>
    <scope>NUCLEOTIDE SEQUENCE</scope>
    <source>
        <strain evidence="6">USDA</strain>
    </source>
</reference>
<protein>
    <submittedName>
        <fullName evidence="6 7">Hepatoma up-regulated protein, putative</fullName>
    </submittedName>
</protein>
<comment type="similarity">
    <text evidence="4">Belongs to the alpha-ketoglutarate dehydrogenase component 4 family.</text>
</comment>
<dbReference type="PANTHER" id="PTHR12353">
    <property type="entry name" value="DISKS LARGE-ASSOCIATED PROTEIN DAP SAP90/PSD-95-ASSOCIATED PROTEIN"/>
    <property type="match status" value="1"/>
</dbReference>
<comment type="similarity">
    <text evidence="2">Belongs to the SAPAP family.</text>
</comment>
<keyword evidence="3" id="KW-0496">Mitochondrion</keyword>
<name>E0VQU7_PEDHC</name>
<gene>
    <name evidence="7" type="primary">8237284</name>
    <name evidence="6" type="ORF">Phum_PHUM387370</name>
</gene>
<dbReference type="PANTHER" id="PTHR12353:SF1">
    <property type="entry name" value="DISKS LARGE-ASSOCIATED PROTEIN 5"/>
    <property type="match status" value="1"/>
</dbReference>
<dbReference type="EMBL" id="DS235442">
    <property type="protein sequence ID" value="EEB15753.1"/>
    <property type="molecule type" value="Genomic_DNA"/>
</dbReference>
<dbReference type="OMA" id="RTSLCEK"/>
<dbReference type="eggNOG" id="KOG3971">
    <property type="taxonomic scope" value="Eukaryota"/>
</dbReference>
<evidence type="ECO:0000313" key="6">
    <source>
        <dbReference type="EMBL" id="EEB15753.1"/>
    </source>
</evidence>
<dbReference type="EnsemblMetazoa" id="PHUM387370-RA">
    <property type="protein sequence ID" value="PHUM387370-PA"/>
    <property type="gene ID" value="PHUM387370"/>
</dbReference>
<evidence type="ECO:0000256" key="3">
    <source>
        <dbReference type="ARBA" id="ARBA00023128"/>
    </source>
</evidence>
<keyword evidence="8" id="KW-1185">Reference proteome</keyword>
<reference evidence="6" key="1">
    <citation type="submission" date="2007-04" db="EMBL/GenBank/DDBJ databases">
        <title>Annotation of Pediculus humanus corporis strain USDA.</title>
        <authorList>
            <person name="Kirkness E."/>
            <person name="Hannick L."/>
            <person name="Hass B."/>
            <person name="Bruggner R."/>
            <person name="Lawson D."/>
            <person name="Bidwell S."/>
            <person name="Joardar V."/>
            <person name="Caler E."/>
            <person name="Walenz B."/>
            <person name="Inman J."/>
            <person name="Schobel S."/>
            <person name="Galinsky K."/>
            <person name="Amedeo P."/>
            <person name="Strausberg R."/>
        </authorList>
    </citation>
    <scope>NUCLEOTIDE SEQUENCE</scope>
    <source>
        <strain evidence="6">USDA</strain>
    </source>
</reference>
<dbReference type="AlphaFoldDB" id="E0VQU7"/>
<reference evidence="7" key="3">
    <citation type="submission" date="2021-02" db="UniProtKB">
        <authorList>
            <consortium name="EnsemblMetazoa"/>
        </authorList>
    </citation>
    <scope>IDENTIFICATION</scope>
    <source>
        <strain evidence="7">USDA</strain>
    </source>
</reference>
<dbReference type="Pfam" id="PF03359">
    <property type="entry name" value="GKAP"/>
    <property type="match status" value="1"/>
</dbReference>
<dbReference type="Pfam" id="PF10937">
    <property type="entry name" value="Kgd4-YMR31"/>
    <property type="match status" value="1"/>
</dbReference>
<organism>
    <name type="scientific">Pediculus humanus subsp. corporis</name>
    <name type="common">Body louse</name>
    <dbReference type="NCBI Taxonomy" id="121224"/>
    <lineage>
        <taxon>Eukaryota</taxon>
        <taxon>Metazoa</taxon>
        <taxon>Ecdysozoa</taxon>
        <taxon>Arthropoda</taxon>
        <taxon>Hexapoda</taxon>
        <taxon>Insecta</taxon>
        <taxon>Pterygota</taxon>
        <taxon>Neoptera</taxon>
        <taxon>Paraneoptera</taxon>
        <taxon>Psocodea</taxon>
        <taxon>Troctomorpha</taxon>
        <taxon>Phthiraptera</taxon>
        <taxon>Anoplura</taxon>
        <taxon>Pediculidae</taxon>
        <taxon>Pediculus</taxon>
    </lineage>
</organism>
<feature type="region of interest" description="Disordered" evidence="5">
    <location>
        <begin position="198"/>
        <end position="225"/>
    </location>
</feature>
<dbReference type="InParanoid" id="E0VQU7"/>
<feature type="compositionally biased region" description="Low complexity" evidence="5">
    <location>
        <begin position="150"/>
        <end position="163"/>
    </location>
</feature>
<accession>E0VQU7</accession>
<dbReference type="VEuPathDB" id="VectorBase:PHUM387370"/>
<dbReference type="STRING" id="121224.E0VQU7"/>
<feature type="region of interest" description="Disordered" evidence="5">
    <location>
        <begin position="129"/>
        <end position="163"/>
    </location>
</feature>
<comment type="subcellular location">
    <subcellularLocation>
        <location evidence="1">Mitochondrion</location>
    </subcellularLocation>
</comment>
<evidence type="ECO:0000256" key="4">
    <source>
        <dbReference type="ARBA" id="ARBA00043970"/>
    </source>
</evidence>
<dbReference type="InterPro" id="IPR020373">
    <property type="entry name" value="Kgd4/YMR-31"/>
</dbReference>
<evidence type="ECO:0000256" key="5">
    <source>
        <dbReference type="SAM" id="MobiDB-lite"/>
    </source>
</evidence>
<dbReference type="OrthoDB" id="2116030at2759"/>
<dbReference type="CTD" id="8237284"/>